<gene>
    <name evidence="2" type="ORF">Fmac_024155</name>
</gene>
<dbReference type="Proteomes" id="UP001603857">
    <property type="component" value="Unassembled WGS sequence"/>
</dbReference>
<proteinExistence type="predicted"/>
<dbReference type="AlphaFoldDB" id="A0ABD1LNL6"/>
<sequence>MERTKGLYKRAHICILLCPMFHKRIYNKTKQNKVALRKKKNQQLSANTMSIS</sequence>
<keyword evidence="3" id="KW-1185">Reference proteome</keyword>
<evidence type="ECO:0000256" key="1">
    <source>
        <dbReference type="SAM" id="MobiDB-lite"/>
    </source>
</evidence>
<feature type="compositionally biased region" description="Basic residues" evidence="1">
    <location>
        <begin position="32"/>
        <end position="41"/>
    </location>
</feature>
<evidence type="ECO:0000313" key="3">
    <source>
        <dbReference type="Proteomes" id="UP001603857"/>
    </source>
</evidence>
<comment type="caution">
    <text evidence="2">The sequence shown here is derived from an EMBL/GenBank/DDBJ whole genome shotgun (WGS) entry which is preliminary data.</text>
</comment>
<protein>
    <submittedName>
        <fullName evidence="2">Uncharacterized protein</fullName>
    </submittedName>
</protein>
<feature type="region of interest" description="Disordered" evidence="1">
    <location>
        <begin position="32"/>
        <end position="52"/>
    </location>
</feature>
<name>A0ABD1LNL6_9FABA</name>
<evidence type="ECO:0000313" key="2">
    <source>
        <dbReference type="EMBL" id="KAL2325097.1"/>
    </source>
</evidence>
<feature type="compositionally biased region" description="Polar residues" evidence="1">
    <location>
        <begin position="42"/>
        <end position="52"/>
    </location>
</feature>
<reference evidence="2 3" key="1">
    <citation type="submission" date="2024-08" db="EMBL/GenBank/DDBJ databases">
        <title>Insights into the chromosomal genome structure of Flemingia macrophylla.</title>
        <authorList>
            <person name="Ding Y."/>
            <person name="Zhao Y."/>
            <person name="Bi W."/>
            <person name="Wu M."/>
            <person name="Zhao G."/>
            <person name="Gong Y."/>
            <person name="Li W."/>
            <person name="Zhang P."/>
        </authorList>
    </citation>
    <scope>NUCLEOTIDE SEQUENCE [LARGE SCALE GENOMIC DNA]</scope>
    <source>
        <strain evidence="2">DYQJB</strain>
        <tissue evidence="2">Leaf</tissue>
    </source>
</reference>
<accession>A0ABD1LNL6</accession>
<organism evidence="2 3">
    <name type="scientific">Flemingia macrophylla</name>
    <dbReference type="NCBI Taxonomy" id="520843"/>
    <lineage>
        <taxon>Eukaryota</taxon>
        <taxon>Viridiplantae</taxon>
        <taxon>Streptophyta</taxon>
        <taxon>Embryophyta</taxon>
        <taxon>Tracheophyta</taxon>
        <taxon>Spermatophyta</taxon>
        <taxon>Magnoliopsida</taxon>
        <taxon>eudicotyledons</taxon>
        <taxon>Gunneridae</taxon>
        <taxon>Pentapetalae</taxon>
        <taxon>rosids</taxon>
        <taxon>fabids</taxon>
        <taxon>Fabales</taxon>
        <taxon>Fabaceae</taxon>
        <taxon>Papilionoideae</taxon>
        <taxon>50 kb inversion clade</taxon>
        <taxon>NPAAA clade</taxon>
        <taxon>indigoferoid/millettioid clade</taxon>
        <taxon>Phaseoleae</taxon>
        <taxon>Flemingia</taxon>
    </lineage>
</organism>
<dbReference type="EMBL" id="JBGMDY010000008">
    <property type="protein sequence ID" value="KAL2325097.1"/>
    <property type="molecule type" value="Genomic_DNA"/>
</dbReference>